<evidence type="ECO:0000313" key="3">
    <source>
        <dbReference type="Proteomes" id="UP001188597"/>
    </source>
</evidence>
<comment type="caution">
    <text evidence="2">The sequence shown here is derived from an EMBL/GenBank/DDBJ whole genome shotgun (WGS) entry which is preliminary data.</text>
</comment>
<dbReference type="Pfam" id="PF12507">
    <property type="entry name" value="HCMV_UL139"/>
    <property type="match status" value="1"/>
</dbReference>
<dbReference type="EMBL" id="JAVXUP010001077">
    <property type="protein sequence ID" value="KAK3016278.1"/>
    <property type="molecule type" value="Genomic_DNA"/>
</dbReference>
<keyword evidence="3" id="KW-1185">Reference proteome</keyword>
<keyword evidence="1" id="KW-0175">Coiled coil</keyword>
<gene>
    <name evidence="2" type="ORF">RJ639_007350</name>
</gene>
<dbReference type="PANTHER" id="PTHR37214:SF2">
    <property type="entry name" value="CYTOMEGALOVIRUS UL139 PROTEIN"/>
    <property type="match status" value="1"/>
</dbReference>
<accession>A0AA88VYE3</accession>
<sequence length="133" mass="15662">MELTADRVLKSEVDELEELDEEKDKYFASKTREMEEFRMQVEKFGGECRRSVEELRNLVMELRSSFIELQGKSGCSNNSEIAIAEMRKSELLAMKEKIERSLAFNYYLRTQLQKQLQSILISQNQDGQRLLKQ</sequence>
<evidence type="ECO:0000256" key="1">
    <source>
        <dbReference type="SAM" id="Coils"/>
    </source>
</evidence>
<proteinExistence type="predicted"/>
<feature type="non-terminal residue" evidence="2">
    <location>
        <position position="133"/>
    </location>
</feature>
<dbReference type="Proteomes" id="UP001188597">
    <property type="component" value="Unassembled WGS sequence"/>
</dbReference>
<name>A0AA88VYE3_9ASTE</name>
<evidence type="ECO:0000313" key="2">
    <source>
        <dbReference type="EMBL" id="KAK3016278.1"/>
    </source>
</evidence>
<dbReference type="PANTHER" id="PTHR37214">
    <property type="entry name" value="CYTOMEGALOVIRUS UL139 PROTEIN"/>
    <property type="match status" value="1"/>
</dbReference>
<protein>
    <submittedName>
        <fullName evidence="2">Uncharacterized protein</fullName>
    </submittedName>
</protein>
<feature type="coiled-coil region" evidence="1">
    <location>
        <begin position="9"/>
        <end position="72"/>
    </location>
</feature>
<dbReference type="InterPro" id="IPR021042">
    <property type="entry name" value="Herpes_UL139_cytomegalovirus"/>
</dbReference>
<dbReference type="AlphaFoldDB" id="A0AA88VYE3"/>
<reference evidence="2" key="1">
    <citation type="submission" date="2022-12" db="EMBL/GenBank/DDBJ databases">
        <title>Draft genome assemblies for two species of Escallonia (Escalloniales).</title>
        <authorList>
            <person name="Chanderbali A."/>
            <person name="Dervinis C."/>
            <person name="Anghel I."/>
            <person name="Soltis D."/>
            <person name="Soltis P."/>
            <person name="Zapata F."/>
        </authorList>
    </citation>
    <scope>NUCLEOTIDE SEQUENCE</scope>
    <source>
        <strain evidence="2">UCBG64.0493</strain>
        <tissue evidence="2">Leaf</tissue>
    </source>
</reference>
<organism evidence="2 3">
    <name type="scientific">Escallonia herrerae</name>
    <dbReference type="NCBI Taxonomy" id="1293975"/>
    <lineage>
        <taxon>Eukaryota</taxon>
        <taxon>Viridiplantae</taxon>
        <taxon>Streptophyta</taxon>
        <taxon>Embryophyta</taxon>
        <taxon>Tracheophyta</taxon>
        <taxon>Spermatophyta</taxon>
        <taxon>Magnoliopsida</taxon>
        <taxon>eudicotyledons</taxon>
        <taxon>Gunneridae</taxon>
        <taxon>Pentapetalae</taxon>
        <taxon>asterids</taxon>
        <taxon>campanulids</taxon>
        <taxon>Escalloniales</taxon>
        <taxon>Escalloniaceae</taxon>
        <taxon>Escallonia</taxon>
    </lineage>
</organism>